<comment type="caution">
    <text evidence="2">The sequence shown here is derived from an EMBL/GenBank/DDBJ whole genome shotgun (WGS) entry which is preliminary data.</text>
</comment>
<evidence type="ECO:0000313" key="2">
    <source>
        <dbReference type="EMBL" id="NNF07017.1"/>
    </source>
</evidence>
<evidence type="ECO:0000256" key="1">
    <source>
        <dbReference type="SAM" id="SignalP"/>
    </source>
</evidence>
<protein>
    <recommendedName>
        <fullName evidence="4">Peptidase M10 metallopeptidase domain-containing protein</fullName>
    </recommendedName>
</protein>
<dbReference type="Proteomes" id="UP000547674">
    <property type="component" value="Unassembled WGS sequence"/>
</dbReference>
<keyword evidence="1" id="KW-0732">Signal</keyword>
<feature type="chain" id="PRO_5030866790" description="Peptidase M10 metallopeptidase domain-containing protein" evidence="1">
    <location>
        <begin position="24"/>
        <end position="375"/>
    </location>
</feature>
<evidence type="ECO:0008006" key="4">
    <source>
        <dbReference type="Google" id="ProtNLM"/>
    </source>
</evidence>
<evidence type="ECO:0000313" key="3">
    <source>
        <dbReference type="Proteomes" id="UP000547674"/>
    </source>
</evidence>
<dbReference type="AlphaFoldDB" id="A0A7Y2E9Q4"/>
<reference evidence="2 3" key="1">
    <citation type="submission" date="2020-03" db="EMBL/GenBank/DDBJ databases">
        <title>Metabolic flexibility allows generalist bacteria to become dominant in a frequently disturbed ecosystem.</title>
        <authorList>
            <person name="Chen Y.-J."/>
            <person name="Leung P.M."/>
            <person name="Bay S.K."/>
            <person name="Hugenholtz P."/>
            <person name="Kessler A.J."/>
            <person name="Shelley G."/>
            <person name="Waite D.W."/>
            <person name="Cook P.L."/>
            <person name="Greening C."/>
        </authorList>
    </citation>
    <scope>NUCLEOTIDE SEQUENCE [LARGE SCALE GENOMIC DNA]</scope>
    <source>
        <strain evidence="2">SS_bin_28</strain>
    </source>
</reference>
<proteinExistence type="predicted"/>
<dbReference type="GO" id="GO:0008237">
    <property type="term" value="F:metallopeptidase activity"/>
    <property type="evidence" value="ECO:0007669"/>
    <property type="project" value="InterPro"/>
</dbReference>
<organism evidence="2 3">
    <name type="scientific">Eiseniibacteriota bacterium</name>
    <dbReference type="NCBI Taxonomy" id="2212470"/>
    <lineage>
        <taxon>Bacteria</taxon>
        <taxon>Candidatus Eiseniibacteriota</taxon>
    </lineage>
</organism>
<name>A0A7Y2E9Q4_UNCEI</name>
<feature type="non-terminal residue" evidence="2">
    <location>
        <position position="375"/>
    </location>
</feature>
<accession>A0A7Y2E9Q4</accession>
<sequence length="375" mass="38343">MKSKKILPLVLMLSVLGASAAFAGGPLLVFDPATQTPFAYGAPTVDFWTDTGPNGVLSNAQMDVLTANGVAAWSGVATSSFTGVVAGDNTAYPHAAIPGDINSGNVGGIINTYNNGDNDIHVIYDHDGLIVQNFFGAPPGVLGIASPDFSDGTANLIEGWAVLNGATIDPGDVGGASWNGVVTHEFGHSINLAHSQTNGANGFFGDSTGPDGCNPLPWAGGVTFNDFETMYPFIDPSPGSVGIQMADINVLDDINSISNIYPGAGWPANFGSISGTIYLPDGVTELTGANVVARNVADPYEDAVSALSGDYTQGALGPDGRYNFNGLTPGACYVVFVNGIVNGGFSTSPATVSPEEFYNGANENGQVGSDDPCES</sequence>
<dbReference type="SUPFAM" id="SSF55486">
    <property type="entry name" value="Metalloproteases ('zincins'), catalytic domain"/>
    <property type="match status" value="1"/>
</dbReference>
<feature type="signal peptide" evidence="1">
    <location>
        <begin position="1"/>
        <end position="23"/>
    </location>
</feature>
<dbReference type="EMBL" id="JABDJR010000383">
    <property type="protein sequence ID" value="NNF07017.1"/>
    <property type="molecule type" value="Genomic_DNA"/>
</dbReference>
<dbReference type="InterPro" id="IPR024079">
    <property type="entry name" value="MetalloPept_cat_dom_sf"/>
</dbReference>
<gene>
    <name evidence="2" type="ORF">HKN21_09675</name>
</gene>
<dbReference type="Gene3D" id="3.40.390.10">
    <property type="entry name" value="Collagenase (Catalytic Domain)"/>
    <property type="match status" value="1"/>
</dbReference>